<organism evidence="1 2">
    <name type="scientific">Portunus trituberculatus</name>
    <name type="common">Swimming crab</name>
    <name type="synonym">Neptunus trituberculatus</name>
    <dbReference type="NCBI Taxonomy" id="210409"/>
    <lineage>
        <taxon>Eukaryota</taxon>
        <taxon>Metazoa</taxon>
        <taxon>Ecdysozoa</taxon>
        <taxon>Arthropoda</taxon>
        <taxon>Crustacea</taxon>
        <taxon>Multicrustacea</taxon>
        <taxon>Malacostraca</taxon>
        <taxon>Eumalacostraca</taxon>
        <taxon>Eucarida</taxon>
        <taxon>Decapoda</taxon>
        <taxon>Pleocyemata</taxon>
        <taxon>Brachyura</taxon>
        <taxon>Eubrachyura</taxon>
        <taxon>Portunoidea</taxon>
        <taxon>Portunidae</taxon>
        <taxon>Portuninae</taxon>
        <taxon>Portunus</taxon>
    </lineage>
</organism>
<evidence type="ECO:0000313" key="1">
    <source>
        <dbReference type="EMBL" id="MPC84053.1"/>
    </source>
</evidence>
<accession>A0A5B7INR7</accession>
<keyword evidence="2" id="KW-1185">Reference proteome</keyword>
<reference evidence="1 2" key="1">
    <citation type="submission" date="2019-05" db="EMBL/GenBank/DDBJ databases">
        <title>Another draft genome of Portunus trituberculatus and its Hox gene families provides insights of decapod evolution.</title>
        <authorList>
            <person name="Jeong J.-H."/>
            <person name="Song I."/>
            <person name="Kim S."/>
            <person name="Choi T."/>
            <person name="Kim D."/>
            <person name="Ryu S."/>
            <person name="Kim W."/>
        </authorList>
    </citation>
    <scope>NUCLEOTIDE SEQUENCE [LARGE SCALE GENOMIC DNA]</scope>
    <source>
        <tissue evidence="1">Muscle</tissue>
    </source>
</reference>
<sequence length="63" mass="7155">MSETAISDAENKSLIRQVKKSEILDNYTRNNQAEMAVSIVSTSSFRNCYYIVNQSYKTLSTVL</sequence>
<comment type="caution">
    <text evidence="1">The sequence shown here is derived from an EMBL/GenBank/DDBJ whole genome shotgun (WGS) entry which is preliminary data.</text>
</comment>
<gene>
    <name evidence="1" type="ORF">E2C01_078778</name>
</gene>
<protein>
    <submittedName>
        <fullName evidence="1">Uncharacterized protein</fullName>
    </submittedName>
</protein>
<evidence type="ECO:0000313" key="2">
    <source>
        <dbReference type="Proteomes" id="UP000324222"/>
    </source>
</evidence>
<dbReference type="EMBL" id="VSRR010064302">
    <property type="protein sequence ID" value="MPC84053.1"/>
    <property type="molecule type" value="Genomic_DNA"/>
</dbReference>
<dbReference type="AlphaFoldDB" id="A0A5B7INR7"/>
<dbReference type="Proteomes" id="UP000324222">
    <property type="component" value="Unassembled WGS sequence"/>
</dbReference>
<name>A0A5B7INR7_PORTR</name>
<proteinExistence type="predicted"/>